<evidence type="ECO:0000256" key="1">
    <source>
        <dbReference type="SAM" id="MobiDB-lite"/>
    </source>
</evidence>
<gene>
    <name evidence="2" type="ORF">AALP_AAs49362U000400</name>
</gene>
<reference evidence="3" key="1">
    <citation type="journal article" date="2015" name="Nat. Plants">
        <title>Genome expansion of Arabis alpina linked with retrotransposition and reduced symmetric DNA methylation.</title>
        <authorList>
            <person name="Willing E.M."/>
            <person name="Rawat V."/>
            <person name="Mandakova T."/>
            <person name="Maumus F."/>
            <person name="James G.V."/>
            <person name="Nordstroem K.J."/>
            <person name="Becker C."/>
            <person name="Warthmann N."/>
            <person name="Chica C."/>
            <person name="Szarzynska B."/>
            <person name="Zytnicki M."/>
            <person name="Albani M.C."/>
            <person name="Kiefer C."/>
            <person name="Bergonzi S."/>
            <person name="Castaings L."/>
            <person name="Mateos J.L."/>
            <person name="Berns M.C."/>
            <person name="Bujdoso N."/>
            <person name="Piofczyk T."/>
            <person name="de Lorenzo L."/>
            <person name="Barrero-Sicilia C."/>
            <person name="Mateos I."/>
            <person name="Piednoel M."/>
            <person name="Hagmann J."/>
            <person name="Chen-Min-Tao R."/>
            <person name="Iglesias-Fernandez R."/>
            <person name="Schuster S.C."/>
            <person name="Alonso-Blanco C."/>
            <person name="Roudier F."/>
            <person name="Carbonero P."/>
            <person name="Paz-Ares J."/>
            <person name="Davis S.J."/>
            <person name="Pecinka A."/>
            <person name="Quesneville H."/>
            <person name="Colot V."/>
            <person name="Lysak M.A."/>
            <person name="Weigel D."/>
            <person name="Coupland G."/>
            <person name="Schneeberger K."/>
        </authorList>
    </citation>
    <scope>NUCLEOTIDE SEQUENCE [LARGE SCALE GENOMIC DNA]</scope>
    <source>
        <strain evidence="3">cv. Pajares</strain>
    </source>
</reference>
<protein>
    <submittedName>
        <fullName evidence="2">Uncharacterized protein</fullName>
    </submittedName>
</protein>
<dbReference type="EMBL" id="KL982452">
    <property type="protein sequence ID" value="KFK23103.1"/>
    <property type="molecule type" value="Genomic_DNA"/>
</dbReference>
<accession>A0A087FZQ1</accession>
<evidence type="ECO:0000313" key="2">
    <source>
        <dbReference type="EMBL" id="KFK23103.1"/>
    </source>
</evidence>
<name>A0A087FZQ1_ARAAL</name>
<proteinExistence type="predicted"/>
<organism evidence="2 3">
    <name type="scientific">Arabis alpina</name>
    <name type="common">Alpine rock-cress</name>
    <dbReference type="NCBI Taxonomy" id="50452"/>
    <lineage>
        <taxon>Eukaryota</taxon>
        <taxon>Viridiplantae</taxon>
        <taxon>Streptophyta</taxon>
        <taxon>Embryophyta</taxon>
        <taxon>Tracheophyta</taxon>
        <taxon>Spermatophyta</taxon>
        <taxon>Magnoliopsida</taxon>
        <taxon>eudicotyledons</taxon>
        <taxon>Gunneridae</taxon>
        <taxon>Pentapetalae</taxon>
        <taxon>rosids</taxon>
        <taxon>malvids</taxon>
        <taxon>Brassicales</taxon>
        <taxon>Brassicaceae</taxon>
        <taxon>Arabideae</taxon>
        <taxon>Arabis</taxon>
    </lineage>
</organism>
<feature type="region of interest" description="Disordered" evidence="1">
    <location>
        <begin position="124"/>
        <end position="148"/>
    </location>
</feature>
<evidence type="ECO:0000313" key="3">
    <source>
        <dbReference type="Proteomes" id="UP000029120"/>
    </source>
</evidence>
<dbReference type="Proteomes" id="UP000029120">
    <property type="component" value="Unassembled WGS sequence"/>
</dbReference>
<dbReference type="AlphaFoldDB" id="A0A087FZQ1"/>
<sequence>MHMVSATWIGGDRQWLTRDDSRTQLQVLLPLPELTDIRVGTAALYFLPDQRQHIVSRRTTCRASTCRMGASSSASAAAASTSSALRLAPPPQVDMDPVKRWIVTSIEKLWDAFADLSRCGCVHPRSLTPPPARSPLAEKDAKEDEEEY</sequence>
<keyword evidence="3" id="KW-1185">Reference proteome</keyword>
<dbReference type="Gramene" id="KFK23103">
    <property type="protein sequence ID" value="KFK23103"/>
    <property type="gene ID" value="AALP_AAs49362U000400"/>
</dbReference>